<evidence type="ECO:0000256" key="12">
    <source>
        <dbReference type="ARBA" id="ARBA00023209"/>
    </source>
</evidence>
<evidence type="ECO:0000256" key="15">
    <source>
        <dbReference type="NCBIfam" id="TIGR00560"/>
    </source>
</evidence>
<name>A0A0C1HAM8_9BACT</name>
<feature type="transmembrane region" description="Helical" evidence="17">
    <location>
        <begin position="168"/>
        <end position="190"/>
    </location>
</feature>
<dbReference type="PIRSF" id="PIRSF000847">
    <property type="entry name" value="Phos_ph_gly_syn"/>
    <property type="match status" value="1"/>
</dbReference>
<accession>A0A0C1HAM8</accession>
<comment type="caution">
    <text evidence="18">The sequence shown here is derived from an EMBL/GenBank/DDBJ whole genome shotgun (WGS) entry which is preliminary data.</text>
</comment>
<evidence type="ECO:0000256" key="17">
    <source>
        <dbReference type="SAM" id="Phobius"/>
    </source>
</evidence>
<proteinExistence type="inferred from homology"/>
<evidence type="ECO:0000256" key="8">
    <source>
        <dbReference type="ARBA" id="ARBA00022692"/>
    </source>
</evidence>
<keyword evidence="9 17" id="KW-1133">Transmembrane helix</keyword>
<keyword evidence="10" id="KW-0443">Lipid metabolism</keyword>
<evidence type="ECO:0000256" key="2">
    <source>
        <dbReference type="ARBA" id="ARBA00005042"/>
    </source>
</evidence>
<evidence type="ECO:0000256" key="10">
    <source>
        <dbReference type="ARBA" id="ARBA00023098"/>
    </source>
</evidence>
<dbReference type="GO" id="GO:0016020">
    <property type="term" value="C:membrane"/>
    <property type="evidence" value="ECO:0007669"/>
    <property type="project" value="UniProtKB-SubCell"/>
</dbReference>
<comment type="pathway">
    <text evidence="2">Phospholipid metabolism; phosphatidylglycerol biosynthesis; phosphatidylglycerol from CDP-diacylglycerol: step 1/2.</text>
</comment>
<dbReference type="GO" id="GO:0008444">
    <property type="term" value="F:CDP-diacylglycerol-glycerol-3-phosphate 3-phosphatidyltransferase activity"/>
    <property type="evidence" value="ECO:0007669"/>
    <property type="project" value="UniProtKB-UniRule"/>
</dbReference>
<dbReference type="InterPro" id="IPR000462">
    <property type="entry name" value="CDP-OH_P_trans"/>
</dbReference>
<evidence type="ECO:0000256" key="11">
    <source>
        <dbReference type="ARBA" id="ARBA00023136"/>
    </source>
</evidence>
<keyword evidence="7 16" id="KW-0808">Transferase</keyword>
<keyword evidence="12" id="KW-0594">Phospholipid biosynthesis</keyword>
<evidence type="ECO:0000256" key="7">
    <source>
        <dbReference type="ARBA" id="ARBA00022679"/>
    </source>
</evidence>
<feature type="transmembrane region" description="Helical" evidence="17">
    <location>
        <begin position="42"/>
        <end position="64"/>
    </location>
</feature>
<dbReference type="InterPro" id="IPR004570">
    <property type="entry name" value="Phosphatidylglycerol_P_synth"/>
</dbReference>
<feature type="transmembrane region" description="Helical" evidence="17">
    <location>
        <begin position="139"/>
        <end position="162"/>
    </location>
</feature>
<evidence type="ECO:0000313" key="19">
    <source>
        <dbReference type="Proteomes" id="UP000031465"/>
    </source>
</evidence>
<dbReference type="PANTHER" id="PTHR14269">
    <property type="entry name" value="CDP-DIACYLGLYCEROL--GLYCEROL-3-PHOSPHATE 3-PHOSPHATIDYLTRANSFERASE-RELATED"/>
    <property type="match status" value="1"/>
</dbReference>
<dbReference type="PATRIC" id="fig|362787.3.peg.1116"/>
<dbReference type="EMBL" id="JSAN01000069">
    <property type="protein sequence ID" value="KIC71863.1"/>
    <property type="molecule type" value="Genomic_DNA"/>
</dbReference>
<reference evidence="18 19" key="1">
    <citation type="journal article" date="2014" name="Mol. Biol. Evol.">
        <title>Massive expansion of Ubiquitination-related gene families within the Chlamydiae.</title>
        <authorList>
            <person name="Domman D."/>
            <person name="Collingro A."/>
            <person name="Lagkouvardos I."/>
            <person name="Gehre L."/>
            <person name="Weinmaier T."/>
            <person name="Rattei T."/>
            <person name="Subtil A."/>
            <person name="Horn M."/>
        </authorList>
    </citation>
    <scope>NUCLEOTIDE SEQUENCE [LARGE SCALE GENOMIC DNA]</scope>
    <source>
        <strain evidence="18 19">EI2</strain>
    </source>
</reference>
<comment type="similarity">
    <text evidence="3 16">Belongs to the CDP-alcohol phosphatidyltransferase class-I family.</text>
</comment>
<sequence>MVERKIILSIPNCLTFFRIFISPIFLLVYLEYEFLNIQMTTLPYILLFLLGISELSDACDGYLARKYNQVTDLGKILDPMADSIYRISIFLTFTLPPVQLPMLLIFIFIYRDSVVSTLRTICALKGFALAARPSGKIKAVFQALASFTVIILLIPYSLGYLSLHSLQYISMIVVLAAALYSLLSGVEYVYANKQYIMKLLTSKNSLKRDLID</sequence>
<evidence type="ECO:0000256" key="9">
    <source>
        <dbReference type="ARBA" id="ARBA00022989"/>
    </source>
</evidence>
<keyword evidence="11 17" id="KW-0472">Membrane</keyword>
<protein>
    <recommendedName>
        <fullName evidence="5 15">CDP-diacylglycerol--glycerol-3-phosphate 3-phosphatidyltransferase</fullName>
        <ecNumber evidence="4 15">2.7.8.5</ecNumber>
    </recommendedName>
</protein>
<evidence type="ECO:0000256" key="3">
    <source>
        <dbReference type="ARBA" id="ARBA00010441"/>
    </source>
</evidence>
<evidence type="ECO:0000313" key="18">
    <source>
        <dbReference type="EMBL" id="KIC71863.1"/>
    </source>
</evidence>
<dbReference type="Proteomes" id="UP000031465">
    <property type="component" value="Unassembled WGS sequence"/>
</dbReference>
<feature type="transmembrane region" description="Helical" evidence="17">
    <location>
        <begin position="6"/>
        <end position="30"/>
    </location>
</feature>
<evidence type="ECO:0000256" key="4">
    <source>
        <dbReference type="ARBA" id="ARBA00013170"/>
    </source>
</evidence>
<evidence type="ECO:0000256" key="5">
    <source>
        <dbReference type="ARBA" id="ARBA00014944"/>
    </source>
</evidence>
<dbReference type="InterPro" id="IPR048254">
    <property type="entry name" value="CDP_ALCOHOL_P_TRANSF_CS"/>
</dbReference>
<comment type="subcellular location">
    <subcellularLocation>
        <location evidence="1">Membrane</location>
        <topology evidence="1">Multi-pass membrane protein</topology>
    </subcellularLocation>
</comment>
<dbReference type="EC" id="2.7.8.5" evidence="4 15"/>
<comment type="catalytic activity">
    <reaction evidence="14">
        <text>a CDP-1,2-diacyl-sn-glycerol + sn-glycerol 3-phosphate = a 1,2-diacyl-sn-glycero-3-phospho-(1'-sn-glycero-3'-phosphate) + CMP + H(+)</text>
        <dbReference type="Rhea" id="RHEA:12593"/>
        <dbReference type="ChEBI" id="CHEBI:15378"/>
        <dbReference type="ChEBI" id="CHEBI:57597"/>
        <dbReference type="ChEBI" id="CHEBI:58332"/>
        <dbReference type="ChEBI" id="CHEBI:60110"/>
        <dbReference type="ChEBI" id="CHEBI:60377"/>
        <dbReference type="EC" id="2.7.8.5"/>
    </reaction>
</comment>
<dbReference type="InterPro" id="IPR043130">
    <property type="entry name" value="CDP-OH_PTrfase_TM_dom"/>
</dbReference>
<evidence type="ECO:0000256" key="1">
    <source>
        <dbReference type="ARBA" id="ARBA00004141"/>
    </source>
</evidence>
<keyword evidence="13" id="KW-1208">Phospholipid metabolism</keyword>
<organism evidence="18 19">
    <name type="scientific">Candidatus Protochlamydia amoebophila</name>
    <dbReference type="NCBI Taxonomy" id="362787"/>
    <lineage>
        <taxon>Bacteria</taxon>
        <taxon>Pseudomonadati</taxon>
        <taxon>Chlamydiota</taxon>
        <taxon>Chlamydiia</taxon>
        <taxon>Parachlamydiales</taxon>
        <taxon>Parachlamydiaceae</taxon>
        <taxon>Candidatus Protochlamydia</taxon>
    </lineage>
</organism>
<keyword evidence="6" id="KW-0444">Lipid biosynthesis</keyword>
<dbReference type="NCBIfam" id="TIGR00560">
    <property type="entry name" value="pgsA"/>
    <property type="match status" value="1"/>
</dbReference>
<dbReference type="Gene3D" id="1.20.120.1760">
    <property type="match status" value="1"/>
</dbReference>
<feature type="transmembrane region" description="Helical" evidence="17">
    <location>
        <begin position="84"/>
        <end position="110"/>
    </location>
</feature>
<evidence type="ECO:0000256" key="13">
    <source>
        <dbReference type="ARBA" id="ARBA00023264"/>
    </source>
</evidence>
<dbReference type="Pfam" id="PF01066">
    <property type="entry name" value="CDP-OH_P_transf"/>
    <property type="match status" value="1"/>
</dbReference>
<gene>
    <name evidence="18" type="primary">pgsA_2</name>
    <name evidence="18" type="ORF">DB44_CW00360</name>
</gene>
<dbReference type="PANTHER" id="PTHR14269:SF62">
    <property type="entry name" value="CDP-DIACYLGLYCEROL--GLYCEROL-3-PHOSPHATE 3-PHOSPHATIDYLTRANSFERASE 1, CHLOROPLASTIC"/>
    <property type="match status" value="1"/>
</dbReference>
<dbReference type="AlphaFoldDB" id="A0A0C1HAM8"/>
<dbReference type="PROSITE" id="PS00379">
    <property type="entry name" value="CDP_ALCOHOL_P_TRANSF"/>
    <property type="match status" value="1"/>
</dbReference>
<dbReference type="InterPro" id="IPR050324">
    <property type="entry name" value="CDP-alcohol_PTase-I"/>
</dbReference>
<dbReference type="GO" id="GO:0046474">
    <property type="term" value="P:glycerophospholipid biosynthetic process"/>
    <property type="evidence" value="ECO:0007669"/>
    <property type="project" value="TreeGrafter"/>
</dbReference>
<evidence type="ECO:0000256" key="14">
    <source>
        <dbReference type="ARBA" id="ARBA00048586"/>
    </source>
</evidence>
<keyword evidence="8 17" id="KW-0812">Transmembrane</keyword>
<evidence type="ECO:0000256" key="6">
    <source>
        <dbReference type="ARBA" id="ARBA00022516"/>
    </source>
</evidence>
<evidence type="ECO:0000256" key="16">
    <source>
        <dbReference type="RuleBase" id="RU003750"/>
    </source>
</evidence>